<feature type="transmembrane region" description="Helical" evidence="1">
    <location>
        <begin position="70"/>
        <end position="95"/>
    </location>
</feature>
<evidence type="ECO:0000259" key="2">
    <source>
        <dbReference type="PROSITE" id="PS51704"/>
    </source>
</evidence>
<dbReference type="RefSeq" id="WP_143004600.1">
    <property type="nucleotide sequence ID" value="NZ_FNDZ01000002.1"/>
</dbReference>
<feature type="transmembrane region" description="Helical" evidence="1">
    <location>
        <begin position="264"/>
        <end position="288"/>
    </location>
</feature>
<dbReference type="EMBL" id="FNDZ01000002">
    <property type="protein sequence ID" value="SDI43439.1"/>
    <property type="molecule type" value="Genomic_DNA"/>
</dbReference>
<dbReference type="GO" id="GO:0008081">
    <property type="term" value="F:phosphoric diester hydrolase activity"/>
    <property type="evidence" value="ECO:0007669"/>
    <property type="project" value="InterPro"/>
</dbReference>
<feature type="transmembrane region" description="Helical" evidence="1">
    <location>
        <begin position="127"/>
        <end position="146"/>
    </location>
</feature>
<keyword evidence="1" id="KW-1133">Transmembrane helix</keyword>
<sequence length="607" mass="69713">MGFGKEAEAMKAFWESLKDLKRSHKLYVYSGLLYFMVSGLLLVPFFSYLLNRFLLSAEGGVLLNLDVFQILLTTRGLLLVALLFVVVILNLLVIFGTQLILSHQKIKEIEVTVTEAVLTSIKALPRLLSFGFLYLFAFLLLLLPLLELQLSPFLQRFFEMPPLLLTNLQEVRFGFLLYLFLLLGVFYLLIRWIFSFHEVFLVRRPLRKALRISAEMTRGKKVGLVFSVLMLNGVLLGGFFLVLYGLSQLPELLNIVLSRRVREYFITLAASAFFLYFLLLFPVNMHYLTRLYFKGKERENLEKMPPIKTVKWRWLMDKERRLYEKSLRRSYSFIGFLLLGFLGTFFINSQINEALLYSGRSLEIAAHRGDAVRAPENTLSAIESALFHGATMVEMDVQRTKDGVLVLHHDTSLIRMAGVPEPVSFYTYEELRAFDVGKSFSLEFSGERIPTLKEALLLVKGRGGVLLDVKVEEEEEETAKEILEILEELEMKEHTYIQSFQYDFLRAIRAMDEEIQLGQIMYAALGRLEGLSVDFYTVRSSMLTKNLIRRAHEAGRGVFVWVIETEEDLKNVLSYDVDGIITKDVAMTSEVLGLSTSAMEEEEEILP</sequence>
<feature type="transmembrane region" description="Helical" evidence="1">
    <location>
        <begin position="222"/>
        <end position="244"/>
    </location>
</feature>
<dbReference type="Proteomes" id="UP000183255">
    <property type="component" value="Unassembled WGS sequence"/>
</dbReference>
<keyword evidence="1" id="KW-0472">Membrane</keyword>
<gene>
    <name evidence="3" type="ORF">SAMN05421804_102335</name>
</gene>
<keyword evidence="1" id="KW-0812">Transmembrane</keyword>
<feature type="transmembrane region" description="Helical" evidence="1">
    <location>
        <begin position="26"/>
        <end position="50"/>
    </location>
</feature>
<dbReference type="InterPro" id="IPR018476">
    <property type="entry name" value="GlyceroP-diester-Pdiesterase_M"/>
</dbReference>
<organism evidence="3 4">
    <name type="scientific">Proteiniclasticum ruminis</name>
    <dbReference type="NCBI Taxonomy" id="398199"/>
    <lineage>
        <taxon>Bacteria</taxon>
        <taxon>Bacillati</taxon>
        <taxon>Bacillota</taxon>
        <taxon>Clostridia</taxon>
        <taxon>Eubacteriales</taxon>
        <taxon>Clostridiaceae</taxon>
        <taxon>Proteiniclasticum</taxon>
    </lineage>
</organism>
<evidence type="ECO:0000313" key="4">
    <source>
        <dbReference type="Proteomes" id="UP000183255"/>
    </source>
</evidence>
<reference evidence="3 4" key="1">
    <citation type="submission" date="2016-10" db="EMBL/GenBank/DDBJ databases">
        <authorList>
            <person name="de Groot N.N."/>
        </authorList>
    </citation>
    <scope>NUCLEOTIDE SEQUENCE [LARGE SCALE GENOMIC DNA]</scope>
    <source>
        <strain evidence="3 4">CGMCC 1.5058</strain>
    </source>
</reference>
<feature type="transmembrane region" description="Helical" evidence="1">
    <location>
        <begin position="175"/>
        <end position="201"/>
    </location>
</feature>
<dbReference type="Gene3D" id="3.20.20.190">
    <property type="entry name" value="Phosphatidylinositol (PI) phosphodiesterase"/>
    <property type="match status" value="1"/>
</dbReference>
<dbReference type="PROSITE" id="PS51704">
    <property type="entry name" value="GP_PDE"/>
    <property type="match status" value="1"/>
</dbReference>
<dbReference type="Pfam" id="PF03009">
    <property type="entry name" value="GDPD"/>
    <property type="match status" value="1"/>
</dbReference>
<dbReference type="AlphaFoldDB" id="A0A1G8KJ43"/>
<dbReference type="Pfam" id="PF10110">
    <property type="entry name" value="GPDPase_memb"/>
    <property type="match status" value="1"/>
</dbReference>
<dbReference type="InterPro" id="IPR030395">
    <property type="entry name" value="GP_PDE_dom"/>
</dbReference>
<evidence type="ECO:0000256" key="1">
    <source>
        <dbReference type="SAM" id="Phobius"/>
    </source>
</evidence>
<protein>
    <submittedName>
        <fullName evidence="3">Glycerophosphoryl diester phosphodiesterase</fullName>
    </submittedName>
</protein>
<feature type="domain" description="GP-PDE" evidence="2">
    <location>
        <begin position="362"/>
        <end position="592"/>
    </location>
</feature>
<dbReference type="SUPFAM" id="SSF51695">
    <property type="entry name" value="PLC-like phosphodiesterases"/>
    <property type="match status" value="1"/>
</dbReference>
<name>A0A1G8KJ43_9CLOT</name>
<evidence type="ECO:0000313" key="3">
    <source>
        <dbReference type="EMBL" id="SDI43439.1"/>
    </source>
</evidence>
<proteinExistence type="predicted"/>
<accession>A0A1G8KJ43</accession>
<feature type="transmembrane region" description="Helical" evidence="1">
    <location>
        <begin position="330"/>
        <end position="347"/>
    </location>
</feature>
<dbReference type="PANTHER" id="PTHR46211">
    <property type="entry name" value="GLYCEROPHOSPHORYL DIESTER PHOSPHODIESTERASE"/>
    <property type="match status" value="1"/>
</dbReference>
<dbReference type="PANTHER" id="PTHR46211:SF8">
    <property type="entry name" value="PHOSPHODIESTERASE"/>
    <property type="match status" value="1"/>
</dbReference>
<dbReference type="GO" id="GO:0006629">
    <property type="term" value="P:lipid metabolic process"/>
    <property type="evidence" value="ECO:0007669"/>
    <property type="project" value="InterPro"/>
</dbReference>
<dbReference type="InterPro" id="IPR017946">
    <property type="entry name" value="PLC-like_Pdiesterase_TIM-brl"/>
</dbReference>